<keyword evidence="2" id="KW-1185">Reference proteome</keyword>
<name>A0A1L7XDM0_9HELO</name>
<reference evidence="1 2" key="1">
    <citation type="submission" date="2016-03" db="EMBL/GenBank/DDBJ databases">
        <authorList>
            <person name="Ploux O."/>
        </authorList>
    </citation>
    <scope>NUCLEOTIDE SEQUENCE [LARGE SCALE GENOMIC DNA]</scope>
    <source>
        <strain evidence="1 2">UAMH 11012</strain>
    </source>
</reference>
<dbReference type="EMBL" id="FJOG01000022">
    <property type="protein sequence ID" value="CZR63113.1"/>
    <property type="molecule type" value="Genomic_DNA"/>
</dbReference>
<evidence type="ECO:0000313" key="1">
    <source>
        <dbReference type="EMBL" id="CZR63113.1"/>
    </source>
</evidence>
<dbReference type="Proteomes" id="UP000184330">
    <property type="component" value="Unassembled WGS sequence"/>
</dbReference>
<accession>A0A1L7XDM0</accession>
<sequence length="268" mass="30897">MATWNYDCLKTPFRAEAKMVGCQDARWKPDLFVQMETGSFQSGIEEMRRTMPGHVLISEYLQDDSLPQSHPFLGEKLQQALKAWNLSRFENSRSCYSSLPVWTTRLSEIWHEDFNVLINNPVRDNGKQDGKILGISNPLFLEFGALSTSALISSSSFPKLLPKAHRFDFLFSIEWLNTGSTYGMLRHRVRYGYNDPALKIVRKYSEERRRVDLVLMAMADIKQTFRGGQHDKGKSFEVKERAVIMRIVWDKKECVGERVAVGYCDPVD</sequence>
<proteinExistence type="predicted"/>
<organism evidence="1 2">
    <name type="scientific">Phialocephala subalpina</name>
    <dbReference type="NCBI Taxonomy" id="576137"/>
    <lineage>
        <taxon>Eukaryota</taxon>
        <taxon>Fungi</taxon>
        <taxon>Dikarya</taxon>
        <taxon>Ascomycota</taxon>
        <taxon>Pezizomycotina</taxon>
        <taxon>Leotiomycetes</taxon>
        <taxon>Helotiales</taxon>
        <taxon>Mollisiaceae</taxon>
        <taxon>Phialocephala</taxon>
        <taxon>Phialocephala fortinii species complex</taxon>
    </lineage>
</organism>
<evidence type="ECO:0000313" key="2">
    <source>
        <dbReference type="Proteomes" id="UP000184330"/>
    </source>
</evidence>
<protein>
    <submittedName>
        <fullName evidence="1">Uncharacterized protein</fullName>
    </submittedName>
</protein>
<gene>
    <name evidence="1" type="ORF">PAC_13010</name>
</gene>
<dbReference type="AlphaFoldDB" id="A0A1L7XDM0"/>